<gene>
    <name evidence="7" type="ORF">ENS64_09080</name>
</gene>
<comment type="caution">
    <text evidence="7">The sequence shown here is derived from an EMBL/GenBank/DDBJ whole genome shotgun (WGS) entry which is preliminary data.</text>
</comment>
<reference evidence="7" key="1">
    <citation type="journal article" date="2020" name="mSystems">
        <title>Genome- and Community-Level Interaction Insights into Carbon Utilization and Element Cycling Functions of Hydrothermarchaeota in Hydrothermal Sediment.</title>
        <authorList>
            <person name="Zhou Z."/>
            <person name="Liu Y."/>
            <person name="Xu W."/>
            <person name="Pan J."/>
            <person name="Luo Z.H."/>
            <person name="Li M."/>
        </authorList>
    </citation>
    <scope>NUCLEOTIDE SEQUENCE [LARGE SCALE GENOMIC DNA]</scope>
    <source>
        <strain evidence="7">SpSt-508</strain>
    </source>
</reference>
<keyword evidence="2" id="KW-0479">Metal-binding</keyword>
<dbReference type="Gene3D" id="3.30.1120.10">
    <property type="match status" value="1"/>
</dbReference>
<dbReference type="PROSITE" id="PS00149">
    <property type="entry name" value="SULFATASE_2"/>
    <property type="match status" value="1"/>
</dbReference>
<name>A0A7C4LNC4_9PLAN</name>
<dbReference type="Pfam" id="PF00884">
    <property type="entry name" value="Sulfatase"/>
    <property type="match status" value="1"/>
</dbReference>
<dbReference type="PANTHER" id="PTHR42693:SF53">
    <property type="entry name" value="ENDO-4-O-SULFATASE"/>
    <property type="match status" value="1"/>
</dbReference>
<feature type="domain" description="Sulfatase N-terminal" evidence="6">
    <location>
        <begin position="29"/>
        <end position="389"/>
    </location>
</feature>
<feature type="compositionally biased region" description="Basic residues" evidence="5">
    <location>
        <begin position="526"/>
        <end position="536"/>
    </location>
</feature>
<accession>A0A7C4LNC4</accession>
<evidence type="ECO:0000256" key="2">
    <source>
        <dbReference type="ARBA" id="ARBA00022723"/>
    </source>
</evidence>
<keyword evidence="4" id="KW-0106">Calcium</keyword>
<organism evidence="7">
    <name type="scientific">Schlesneria paludicola</name>
    <dbReference type="NCBI Taxonomy" id="360056"/>
    <lineage>
        <taxon>Bacteria</taxon>
        <taxon>Pseudomonadati</taxon>
        <taxon>Planctomycetota</taxon>
        <taxon>Planctomycetia</taxon>
        <taxon>Planctomycetales</taxon>
        <taxon>Planctomycetaceae</taxon>
        <taxon>Schlesneria</taxon>
    </lineage>
</organism>
<dbReference type="GO" id="GO:0046872">
    <property type="term" value="F:metal ion binding"/>
    <property type="evidence" value="ECO:0007669"/>
    <property type="project" value="UniProtKB-KW"/>
</dbReference>
<dbReference type="Gene3D" id="3.40.720.10">
    <property type="entry name" value="Alkaline Phosphatase, subunit A"/>
    <property type="match status" value="1"/>
</dbReference>
<dbReference type="InterPro" id="IPR050738">
    <property type="entry name" value="Sulfatase"/>
</dbReference>
<proteinExistence type="inferred from homology"/>
<evidence type="ECO:0000313" key="7">
    <source>
        <dbReference type="EMBL" id="HGT39397.1"/>
    </source>
</evidence>
<dbReference type="SUPFAM" id="SSF53649">
    <property type="entry name" value="Alkaline phosphatase-like"/>
    <property type="match status" value="1"/>
</dbReference>
<dbReference type="InterPro" id="IPR017850">
    <property type="entry name" value="Alkaline_phosphatase_core_sf"/>
</dbReference>
<dbReference type="AlphaFoldDB" id="A0A7C4LNC4"/>
<protein>
    <submittedName>
        <fullName evidence="7">Arylsulfatase</fullName>
    </submittedName>
</protein>
<dbReference type="EMBL" id="DSVQ01000012">
    <property type="protein sequence ID" value="HGT39397.1"/>
    <property type="molecule type" value="Genomic_DNA"/>
</dbReference>
<evidence type="ECO:0000256" key="1">
    <source>
        <dbReference type="ARBA" id="ARBA00008779"/>
    </source>
</evidence>
<dbReference type="InterPro" id="IPR000917">
    <property type="entry name" value="Sulfatase_N"/>
</dbReference>
<evidence type="ECO:0000256" key="3">
    <source>
        <dbReference type="ARBA" id="ARBA00022801"/>
    </source>
</evidence>
<evidence type="ECO:0000256" key="4">
    <source>
        <dbReference type="ARBA" id="ARBA00022837"/>
    </source>
</evidence>
<sequence>MHVGGGGMRGMMVLGLALLVGPARAADHPHIVLVLCDDLGYGDVSCLNPRGKLITPHFDRVAREGMIFTDAHSASAVCTPTRYGLLTGRYAWRTRLQQGVLGGLSPRLIEPRRLTVARLLQQAGYHTACIGKWHLGMDWVKLPGKEVNELNIESREQVFHVDYAQPIANGPNSVGFDEYFGISASLDMVPYTFIHNDRVTVLPTEDRRFPLMLGRSDGMTREGPAAPGFDVDQVLPALTERAVAYIRQRAAAGQPFFLYLPYASPHTPIAPTPEWQGKSGLNPYGDFVLQNDACLGEVLRALDETGVARNTLLIVTSDNGCSPQAKFEELAAKGHHPSYVFRGTKADIYEGGHRVPFLVRWPAVVQAGSRTDRLTCLNDVFATCAEIVGAEIPPDAGGDSVSFLATLRGEERPRPAVVHHSINGSFAIREGQWKLALCPGSGGWSAPRPGRDDVTGLPPVQLFDLSRDIGEQHNLQAEHPDIVARLTQLLEKFVADGRSTPGPRQANAVAVDLYKAGREARQPPAKARKKASPSSR</sequence>
<comment type="similarity">
    <text evidence="1">Belongs to the sulfatase family.</text>
</comment>
<evidence type="ECO:0000256" key="5">
    <source>
        <dbReference type="SAM" id="MobiDB-lite"/>
    </source>
</evidence>
<dbReference type="PROSITE" id="PS00523">
    <property type="entry name" value="SULFATASE_1"/>
    <property type="match status" value="1"/>
</dbReference>
<dbReference type="InterPro" id="IPR024607">
    <property type="entry name" value="Sulfatase_CS"/>
</dbReference>
<evidence type="ECO:0000259" key="6">
    <source>
        <dbReference type="Pfam" id="PF00884"/>
    </source>
</evidence>
<dbReference type="GO" id="GO:0004065">
    <property type="term" value="F:arylsulfatase activity"/>
    <property type="evidence" value="ECO:0007669"/>
    <property type="project" value="TreeGrafter"/>
</dbReference>
<feature type="region of interest" description="Disordered" evidence="5">
    <location>
        <begin position="513"/>
        <end position="536"/>
    </location>
</feature>
<dbReference type="CDD" id="cd16143">
    <property type="entry name" value="ARS_like"/>
    <property type="match status" value="1"/>
</dbReference>
<dbReference type="PANTHER" id="PTHR42693">
    <property type="entry name" value="ARYLSULFATASE FAMILY MEMBER"/>
    <property type="match status" value="1"/>
</dbReference>
<keyword evidence="3" id="KW-0378">Hydrolase</keyword>